<evidence type="ECO:0000256" key="1">
    <source>
        <dbReference type="ARBA" id="ARBA00001755"/>
    </source>
</evidence>
<evidence type="ECO:0000256" key="4">
    <source>
        <dbReference type="ARBA" id="ARBA00008310"/>
    </source>
</evidence>
<organism evidence="13 14">
    <name type="scientific">Sulfobacillus thermosulfidooxidans</name>
    <dbReference type="NCBI Taxonomy" id="28034"/>
    <lineage>
        <taxon>Bacteria</taxon>
        <taxon>Bacillati</taxon>
        <taxon>Bacillota</taxon>
        <taxon>Clostridia</taxon>
        <taxon>Eubacteriales</taxon>
        <taxon>Clostridiales Family XVII. Incertae Sedis</taxon>
        <taxon>Sulfobacillus</taxon>
    </lineage>
</organism>
<keyword evidence="10 11" id="KW-0350">Heme biosynthesis</keyword>
<comment type="pathway">
    <text evidence="3 11">Porphyrin-containing compound metabolism; protoheme biosynthesis.</text>
</comment>
<accession>A0A2T2WVN3</accession>
<evidence type="ECO:0000256" key="5">
    <source>
        <dbReference type="ARBA" id="ARBA00012402"/>
    </source>
</evidence>
<evidence type="ECO:0000256" key="7">
    <source>
        <dbReference type="ARBA" id="ARBA00022630"/>
    </source>
</evidence>
<evidence type="ECO:0000256" key="2">
    <source>
        <dbReference type="ARBA" id="ARBA00001974"/>
    </source>
</evidence>
<keyword evidence="8 11" id="KW-0274">FAD</keyword>
<evidence type="ECO:0000256" key="9">
    <source>
        <dbReference type="ARBA" id="ARBA00023002"/>
    </source>
</evidence>
<gene>
    <name evidence="13" type="primary">hemG</name>
    <name evidence="13" type="ORF">C7B47_11045</name>
</gene>
<comment type="catalytic activity">
    <reaction evidence="1">
        <text>coproporphyrinogen III + 3 O2 = coproporphyrin III + 3 H2O2</text>
        <dbReference type="Rhea" id="RHEA:43436"/>
        <dbReference type="ChEBI" id="CHEBI:15379"/>
        <dbReference type="ChEBI" id="CHEBI:16240"/>
        <dbReference type="ChEBI" id="CHEBI:57309"/>
        <dbReference type="ChEBI" id="CHEBI:131725"/>
        <dbReference type="EC" id="1.3.3.15"/>
    </reaction>
    <physiologicalReaction direction="left-to-right" evidence="1">
        <dbReference type="Rhea" id="RHEA:43437"/>
    </physiologicalReaction>
</comment>
<keyword evidence="7 11" id="KW-0285">Flavoprotein</keyword>
<protein>
    <recommendedName>
        <fullName evidence="6 11">Coproporphyrinogen III oxidase</fullName>
        <ecNumber evidence="5 11">1.3.3.15</ecNumber>
    </recommendedName>
</protein>
<dbReference type="SUPFAM" id="SSF51905">
    <property type="entry name" value="FAD/NAD(P)-binding domain"/>
    <property type="match status" value="1"/>
</dbReference>
<dbReference type="Gene3D" id="1.10.3110.10">
    <property type="entry name" value="protoporphyrinogen ix oxidase, domain 3"/>
    <property type="match status" value="1"/>
</dbReference>
<dbReference type="AlphaFoldDB" id="A0A2T2WVN3"/>
<evidence type="ECO:0000256" key="3">
    <source>
        <dbReference type="ARBA" id="ARBA00004744"/>
    </source>
</evidence>
<comment type="similarity">
    <text evidence="4 11">Belongs to the protoporphyrinogen/coproporphyrinogen oxidase family. Coproporphyrinogen III oxidase subfamily.</text>
</comment>
<dbReference type="InterPro" id="IPR050464">
    <property type="entry name" value="Zeta_carotene_desat/Oxidored"/>
</dbReference>
<dbReference type="GO" id="GO:0006783">
    <property type="term" value="P:heme biosynthetic process"/>
    <property type="evidence" value="ECO:0007669"/>
    <property type="project" value="UniProtKB-UniRule"/>
</dbReference>
<comment type="caution">
    <text evidence="13">The sequence shown here is derived from an EMBL/GenBank/DDBJ whole genome shotgun (WGS) entry which is preliminary data.</text>
</comment>
<keyword evidence="9 11" id="KW-0560">Oxidoreductase</keyword>
<dbReference type="Proteomes" id="UP000242705">
    <property type="component" value="Unassembled WGS sequence"/>
</dbReference>
<dbReference type="EMBL" id="PXYX01000024">
    <property type="protein sequence ID" value="PSR26301.1"/>
    <property type="molecule type" value="Genomic_DNA"/>
</dbReference>
<comment type="subcellular location">
    <subcellularLocation>
        <location evidence="11">Cytoplasm</location>
    </subcellularLocation>
</comment>
<dbReference type="PANTHER" id="PTHR42923:SF3">
    <property type="entry name" value="PROTOPORPHYRINOGEN OXIDASE"/>
    <property type="match status" value="1"/>
</dbReference>
<evidence type="ECO:0000313" key="14">
    <source>
        <dbReference type="Proteomes" id="UP000242705"/>
    </source>
</evidence>
<dbReference type="PANTHER" id="PTHR42923">
    <property type="entry name" value="PROTOPORPHYRINOGEN OXIDASE"/>
    <property type="match status" value="1"/>
</dbReference>
<reference evidence="13 14" key="1">
    <citation type="journal article" date="2014" name="BMC Genomics">
        <title>Comparison of environmental and isolate Sulfobacillus genomes reveals diverse carbon, sulfur, nitrogen, and hydrogen metabolisms.</title>
        <authorList>
            <person name="Justice N.B."/>
            <person name="Norman A."/>
            <person name="Brown C.T."/>
            <person name="Singh A."/>
            <person name="Thomas B.C."/>
            <person name="Banfield J.F."/>
        </authorList>
    </citation>
    <scope>NUCLEOTIDE SEQUENCE [LARGE SCALE GENOMIC DNA]</scope>
    <source>
        <strain evidence="13">AMDSBA5</strain>
    </source>
</reference>
<keyword evidence="11" id="KW-0963">Cytoplasm</keyword>
<feature type="domain" description="Amine oxidase" evidence="12">
    <location>
        <begin position="35"/>
        <end position="460"/>
    </location>
</feature>
<dbReference type="Gene3D" id="3.90.660.20">
    <property type="entry name" value="Protoporphyrinogen oxidase, mitochondrial, domain 2"/>
    <property type="match status" value="1"/>
</dbReference>
<evidence type="ECO:0000256" key="10">
    <source>
        <dbReference type="ARBA" id="ARBA00023133"/>
    </source>
</evidence>
<dbReference type="InterPro" id="IPR036188">
    <property type="entry name" value="FAD/NAD-bd_sf"/>
</dbReference>
<dbReference type="GO" id="GO:0005737">
    <property type="term" value="C:cytoplasm"/>
    <property type="evidence" value="ECO:0007669"/>
    <property type="project" value="UniProtKB-SubCell"/>
</dbReference>
<dbReference type="Gene3D" id="3.50.50.60">
    <property type="entry name" value="FAD/NAD(P)-binding domain"/>
    <property type="match status" value="1"/>
</dbReference>
<dbReference type="NCBIfam" id="TIGR00562">
    <property type="entry name" value="proto_IX_ox"/>
    <property type="match status" value="1"/>
</dbReference>
<dbReference type="GO" id="GO:0004729">
    <property type="term" value="F:oxygen-dependent protoporphyrinogen oxidase activity"/>
    <property type="evidence" value="ECO:0007669"/>
    <property type="project" value="UniProtKB-UniRule"/>
</dbReference>
<evidence type="ECO:0000259" key="12">
    <source>
        <dbReference type="Pfam" id="PF01593"/>
    </source>
</evidence>
<dbReference type="EC" id="1.3.3.15" evidence="5 11"/>
<dbReference type="InterPro" id="IPR002937">
    <property type="entry name" value="Amino_oxidase"/>
</dbReference>
<dbReference type="UniPathway" id="UPA00252"/>
<name>A0A2T2WVN3_SULTH</name>
<evidence type="ECO:0000256" key="6">
    <source>
        <dbReference type="ARBA" id="ARBA00019046"/>
    </source>
</evidence>
<evidence type="ECO:0000256" key="8">
    <source>
        <dbReference type="ARBA" id="ARBA00022827"/>
    </source>
</evidence>
<comment type="function">
    <text evidence="11">Involved in coproporphyrin-dependent heme b biosynthesis. Catalyzes the oxidation of coproporphyrinogen III to coproporphyrin III.</text>
</comment>
<evidence type="ECO:0000256" key="11">
    <source>
        <dbReference type="RuleBase" id="RU364052"/>
    </source>
</evidence>
<sequence length="495" mass="55454">MMTRSFWRCWHISLCRRLNWSEEGMMRVALVGGGLTGLAAAYYLEQYYPNVTMDLFEAGDQLGGWVRTDTDHDIVLEKGPDSFLATKPDLVELCEKVGLGPHLIGTNPRVRGAYVFWRDRYYPIPDGIQTGVPTKAKPVLTSPLLSLTGKIALAKDFIMSKGPTTDQSLGHFLRRRFGNQIVDRLAAPMLSGIFAGDIDQMSLKATFPHLLAAEQQARSVYLGSKRRIPPAPNEFVQRYHSAFLTVDRGLEQIIHSLAAALSRTQVLLSEPVERIEPASHQKWSVISAKRQGEYDAVIMTIPAYASAQILAFLPHEAQTILQNIPYANLAVIGAAYDPADIPVKTDKTGFLVPKQAGLRMTAVTWVSSKWHYPHVAPLFVLRAFYGRSTENILEYDDDTLTQLFYREIERTMHIQQPPKYLRVFRIPKGMPQYAVGHLERIAELHQYLAHFPGLFVLGAFEGGVGMPDRVKQAKDMAQTFGQQMGLSTAEYETSS</sequence>
<evidence type="ECO:0000313" key="13">
    <source>
        <dbReference type="EMBL" id="PSR26301.1"/>
    </source>
</evidence>
<dbReference type="SUPFAM" id="SSF54373">
    <property type="entry name" value="FAD-linked reductases, C-terminal domain"/>
    <property type="match status" value="1"/>
</dbReference>
<comment type="cofactor">
    <cofactor evidence="2 11">
        <name>FAD</name>
        <dbReference type="ChEBI" id="CHEBI:57692"/>
    </cofactor>
</comment>
<dbReference type="InterPro" id="IPR004572">
    <property type="entry name" value="Protoporphyrinogen_oxidase"/>
</dbReference>
<proteinExistence type="inferred from homology"/>
<dbReference type="Pfam" id="PF01593">
    <property type="entry name" value="Amino_oxidase"/>
    <property type="match status" value="1"/>
</dbReference>